<dbReference type="GO" id="GO:0004540">
    <property type="term" value="F:RNA nuclease activity"/>
    <property type="evidence" value="ECO:0007669"/>
    <property type="project" value="InterPro"/>
</dbReference>
<reference evidence="2 3" key="1">
    <citation type="journal article" date="2009" name="Int. J. Syst. Evol. Microbiol.">
        <title>Nocardioides caeni sp. nov., isolated from wastewater.</title>
        <authorList>
            <person name="Yoon J.H."/>
            <person name="Kang S.J."/>
            <person name="Park S."/>
            <person name="Kim W."/>
            <person name="Oh T.K."/>
        </authorList>
    </citation>
    <scope>NUCLEOTIDE SEQUENCE [LARGE SCALE GENOMIC DNA]</scope>
    <source>
        <strain evidence="2 3">DSM 23134</strain>
    </source>
</reference>
<dbReference type="PANTHER" id="PTHR23355:SF9">
    <property type="entry name" value="DIS3-LIKE EXONUCLEASE 2"/>
    <property type="match status" value="1"/>
</dbReference>
<name>A0A4S8NM93_9ACTN</name>
<dbReference type="EMBL" id="STGW01000003">
    <property type="protein sequence ID" value="THV16124.1"/>
    <property type="molecule type" value="Genomic_DNA"/>
</dbReference>
<feature type="domain" description="RNB" evidence="1">
    <location>
        <begin position="52"/>
        <end position="377"/>
    </location>
</feature>
<evidence type="ECO:0000313" key="3">
    <source>
        <dbReference type="Proteomes" id="UP000307087"/>
    </source>
</evidence>
<dbReference type="GO" id="GO:0006402">
    <property type="term" value="P:mRNA catabolic process"/>
    <property type="evidence" value="ECO:0007669"/>
    <property type="project" value="TreeGrafter"/>
</dbReference>
<dbReference type="PANTHER" id="PTHR23355">
    <property type="entry name" value="RIBONUCLEASE"/>
    <property type="match status" value="1"/>
</dbReference>
<dbReference type="InterPro" id="IPR012340">
    <property type="entry name" value="NA-bd_OB-fold"/>
</dbReference>
<evidence type="ECO:0000313" key="2">
    <source>
        <dbReference type="EMBL" id="THV16124.1"/>
    </source>
</evidence>
<accession>A0A4S8NM93</accession>
<evidence type="ECO:0000259" key="1">
    <source>
        <dbReference type="SMART" id="SM00955"/>
    </source>
</evidence>
<dbReference type="OrthoDB" id="5800376at2"/>
<dbReference type="InterPro" id="IPR001900">
    <property type="entry name" value="RNase_II/R"/>
</dbReference>
<comment type="caution">
    <text evidence="2">The sequence shown here is derived from an EMBL/GenBank/DDBJ whole genome shotgun (WGS) entry which is preliminary data.</text>
</comment>
<sequence>MPSNVVVRVKASTPALAQGLVAIGKELELPGEFTPEVVAAAEQAVAAVTLPDRDATDLPFLTIDPEGSMDLDQAVHIAREGDGFVVHYAIADVAAFVRPGDPVDLEANRRGETLYGAGSRIPLHPPVLSEGAASLLPEQVRPALLWTLQVDASGACTGAHVERARVRSTARWSYAEAQQALDGADDTGGAGDTLPETLVLLREVGRLREQQEIDRGGVSLPLPEQELEASDGSCHLVFREQLPVEGWNAQISLMTGIGAATLMVEGRIGLLRTLPPADPRDVARLRRVARGLGIDWPKDVDYPAFIRSLDPSRSEHQAMVVASTRVLRGSGYAAFDGELPEQRAHSAIAADYAHVTAPLRRLGDRYAGEVCVALCAGEPVPDWVREALPGLPKTLQDSARRASTYGRAVLDLVEAVVLVDRVGEEFDGVITSVRDEERDRADGPHRGVVVVGAIGVEAPVTSPQQLPLGEDVRVRLTRADPADRAVEFTLEAPA</sequence>
<dbReference type="SUPFAM" id="SSF50249">
    <property type="entry name" value="Nucleic acid-binding proteins"/>
    <property type="match status" value="1"/>
</dbReference>
<keyword evidence="3" id="KW-1185">Reference proteome</keyword>
<organism evidence="2 3">
    <name type="scientific">Nocardioides caeni</name>
    <dbReference type="NCBI Taxonomy" id="574700"/>
    <lineage>
        <taxon>Bacteria</taxon>
        <taxon>Bacillati</taxon>
        <taxon>Actinomycetota</taxon>
        <taxon>Actinomycetes</taxon>
        <taxon>Propionibacteriales</taxon>
        <taxon>Nocardioidaceae</taxon>
        <taxon>Nocardioides</taxon>
    </lineage>
</organism>
<proteinExistence type="predicted"/>
<dbReference type="GO" id="GO:0005829">
    <property type="term" value="C:cytosol"/>
    <property type="evidence" value="ECO:0007669"/>
    <property type="project" value="TreeGrafter"/>
</dbReference>
<dbReference type="Pfam" id="PF18614">
    <property type="entry name" value="RNase_II_C_S1"/>
    <property type="match status" value="1"/>
</dbReference>
<dbReference type="Pfam" id="PF00773">
    <property type="entry name" value="RNB"/>
    <property type="match status" value="1"/>
</dbReference>
<dbReference type="InterPro" id="IPR040596">
    <property type="entry name" value="RNase_II_C_S1"/>
</dbReference>
<dbReference type="AlphaFoldDB" id="A0A4S8NM93"/>
<gene>
    <name evidence="2" type="ORF">E9934_07290</name>
</gene>
<dbReference type="SMART" id="SM00955">
    <property type="entry name" value="RNB"/>
    <property type="match status" value="1"/>
</dbReference>
<dbReference type="RefSeq" id="WP_136562219.1">
    <property type="nucleotide sequence ID" value="NZ_BAABLS010000010.1"/>
</dbReference>
<dbReference type="InterPro" id="IPR050180">
    <property type="entry name" value="RNR_Ribonuclease"/>
</dbReference>
<protein>
    <submittedName>
        <fullName evidence="2">RNB domain-containing ribonuclease</fullName>
    </submittedName>
</protein>
<dbReference type="GO" id="GO:0003723">
    <property type="term" value="F:RNA binding"/>
    <property type="evidence" value="ECO:0007669"/>
    <property type="project" value="InterPro"/>
</dbReference>
<dbReference type="Proteomes" id="UP000307087">
    <property type="component" value="Unassembled WGS sequence"/>
</dbReference>